<dbReference type="Pfam" id="PF11523">
    <property type="entry name" value="DUF3223"/>
    <property type="match status" value="1"/>
</dbReference>
<organism evidence="1 2">
    <name type="scientific">Actinomadura monticuli</name>
    <dbReference type="NCBI Taxonomy" id="3097367"/>
    <lineage>
        <taxon>Bacteria</taxon>
        <taxon>Bacillati</taxon>
        <taxon>Actinomycetota</taxon>
        <taxon>Actinomycetes</taxon>
        <taxon>Streptosporangiales</taxon>
        <taxon>Thermomonosporaceae</taxon>
        <taxon>Actinomadura</taxon>
    </lineage>
</organism>
<dbReference type="EMBL" id="JAXCEI010000003">
    <property type="protein sequence ID" value="MFA1538596.1"/>
    <property type="molecule type" value="Genomic_DNA"/>
</dbReference>
<keyword evidence="2" id="KW-1185">Reference proteome</keyword>
<protein>
    <submittedName>
        <fullName evidence="1">DCL family protein</fullName>
    </submittedName>
</protein>
<dbReference type="PANTHER" id="PTHR33415:SF12">
    <property type="entry name" value="PROTEIN EMBRYO DEFECTIVE 514"/>
    <property type="match status" value="1"/>
</dbReference>
<gene>
    <name evidence="1" type="ORF">SM611_06595</name>
</gene>
<name>A0ABV4Q6A3_9ACTN</name>
<dbReference type="Gene3D" id="3.10.450.40">
    <property type="match status" value="1"/>
</dbReference>
<evidence type="ECO:0000313" key="2">
    <source>
        <dbReference type="Proteomes" id="UP001569963"/>
    </source>
</evidence>
<reference evidence="1 2" key="1">
    <citation type="submission" date="2023-11" db="EMBL/GenBank/DDBJ databases">
        <title>Actinomadura monticuli sp. nov., isolated from volcanic ash.</title>
        <authorList>
            <person name="Lee S.D."/>
            <person name="Yang H."/>
            <person name="Kim I.S."/>
        </authorList>
    </citation>
    <scope>NUCLEOTIDE SEQUENCE [LARGE SCALE GENOMIC DNA]</scope>
    <source>
        <strain evidence="1 2">DLS-62</strain>
    </source>
</reference>
<proteinExistence type="predicted"/>
<dbReference type="RefSeq" id="WP_371948042.1">
    <property type="nucleotide sequence ID" value="NZ_JAXCEI010000003.1"/>
</dbReference>
<accession>A0ABV4Q6A3</accession>
<evidence type="ECO:0000313" key="1">
    <source>
        <dbReference type="EMBL" id="MFA1538596.1"/>
    </source>
</evidence>
<comment type="caution">
    <text evidence="1">The sequence shown here is derived from an EMBL/GenBank/DDBJ whole genome shotgun (WGS) entry which is preliminary data.</text>
</comment>
<dbReference type="Proteomes" id="UP001569963">
    <property type="component" value="Unassembled WGS sequence"/>
</dbReference>
<dbReference type="InterPro" id="IPR044673">
    <property type="entry name" value="DCL-like"/>
</dbReference>
<dbReference type="PANTHER" id="PTHR33415">
    <property type="entry name" value="PROTEIN EMBRYO DEFECTIVE 514"/>
    <property type="match status" value="1"/>
</dbReference>
<sequence>MAKVWVGATEYPSKSAVQAKCREILAKYPGDPNAVPAGSERIAGPDDVEFIEALIASHPDVEEKIGVGIDHFEVRYYDYGTRAVCLVRIDGSDTDISLPWAVKHLPTSPPR</sequence>